<sequence length="462" mass="50686">MNKEQEMITVPENERVGKPKDLFFIWFAANIGILGVVYGAMIVGFQLSFVQATLAAFIASLSFILVGYISVIGKKNGITTFMLSRAAFGIRGNWIPNFLGWLNLVGWLAVNVITGTLILLSLMNVFNISQNNTTTMICLLIFASLVLLSGLLNQQQLAKLQTFFTYVFGGLTLVILAILIPDTDWQQLFNMPNGSWLTGFLPAVSIIMAGTGISWSIAGADYSAYQSPDNKNSAIMKSVVFGAVIPLFIIMFVGTLLSTSLPDIATSANPIDVIAHALPSWISVIYFITAVGGLIPQCIISLKSARVNLETMNIRVSDHVSLTIHGAIMIFIPIYVLFISQDFLYNFELFLGLLGIGIAAWGAVFIADYYFNRKAGYKLALLDPNGNHTFNKVGVMSWFVGTIIGFLFTNTDFFDGPFAIGIFRDNSLGLLLAFMSSYLSYVILHPFMNKGGHTSERKQQAQ</sequence>
<evidence type="ECO:0000256" key="3">
    <source>
        <dbReference type="ARBA" id="ARBA00022448"/>
    </source>
</evidence>
<comment type="subcellular location">
    <subcellularLocation>
        <location evidence="1">Membrane</location>
        <topology evidence="1">Multi-pass membrane protein</topology>
    </subcellularLocation>
</comment>
<feature type="transmembrane region" description="Helical" evidence="8">
    <location>
        <begin position="163"/>
        <end position="180"/>
    </location>
</feature>
<dbReference type="EMBL" id="BJXW01000004">
    <property type="protein sequence ID" value="GEN30091.1"/>
    <property type="molecule type" value="Genomic_DNA"/>
</dbReference>
<evidence type="ECO:0000313" key="10">
    <source>
        <dbReference type="Proteomes" id="UP000321491"/>
    </source>
</evidence>
<comment type="caution">
    <text evidence="9">The sequence shown here is derived from an EMBL/GenBank/DDBJ whole genome shotgun (WGS) entry which is preliminary data.</text>
</comment>
<feature type="transmembrane region" description="Helical" evidence="8">
    <location>
        <begin position="390"/>
        <end position="408"/>
    </location>
</feature>
<feature type="transmembrane region" description="Helical" evidence="8">
    <location>
        <begin position="281"/>
        <end position="300"/>
    </location>
</feature>
<protein>
    <submittedName>
        <fullName evidence="9">Allantoin permease</fullName>
    </submittedName>
</protein>
<feature type="transmembrane region" description="Helical" evidence="8">
    <location>
        <begin position="134"/>
        <end position="151"/>
    </location>
</feature>
<accession>A0A511UW18</accession>
<evidence type="ECO:0000313" key="9">
    <source>
        <dbReference type="EMBL" id="GEN30091.1"/>
    </source>
</evidence>
<dbReference type="Gene3D" id="1.10.4160.10">
    <property type="entry name" value="Hydantoin permease"/>
    <property type="match status" value="1"/>
</dbReference>
<feature type="transmembrane region" description="Helical" evidence="8">
    <location>
        <begin position="94"/>
        <end position="122"/>
    </location>
</feature>
<dbReference type="InterPro" id="IPR001248">
    <property type="entry name" value="Pur-cyt_permease"/>
</dbReference>
<evidence type="ECO:0000256" key="2">
    <source>
        <dbReference type="ARBA" id="ARBA00008974"/>
    </source>
</evidence>
<feature type="transmembrane region" description="Helical" evidence="8">
    <location>
        <begin position="320"/>
        <end position="338"/>
    </location>
</feature>
<dbReference type="GO" id="GO:0005886">
    <property type="term" value="C:plasma membrane"/>
    <property type="evidence" value="ECO:0007669"/>
    <property type="project" value="TreeGrafter"/>
</dbReference>
<feature type="transmembrane region" description="Helical" evidence="8">
    <location>
        <begin position="200"/>
        <end position="218"/>
    </location>
</feature>
<keyword evidence="4 8" id="KW-0812">Transmembrane</keyword>
<feature type="transmembrane region" description="Helical" evidence="8">
    <location>
        <begin position="350"/>
        <end position="370"/>
    </location>
</feature>
<keyword evidence="10" id="KW-1185">Reference proteome</keyword>
<dbReference type="PANTHER" id="PTHR31806:SF1">
    <property type="entry name" value="PURINE-CYTOSINE PERMEASE FCY2-RELATED"/>
    <property type="match status" value="1"/>
</dbReference>
<feature type="transmembrane region" description="Helical" evidence="8">
    <location>
        <begin position="49"/>
        <end position="73"/>
    </location>
</feature>
<feature type="transmembrane region" description="Helical" evidence="8">
    <location>
        <begin position="21"/>
        <end position="43"/>
    </location>
</feature>
<dbReference type="GO" id="GO:0022857">
    <property type="term" value="F:transmembrane transporter activity"/>
    <property type="evidence" value="ECO:0007669"/>
    <property type="project" value="InterPro"/>
</dbReference>
<dbReference type="PANTHER" id="PTHR31806">
    <property type="entry name" value="PURINE-CYTOSINE PERMEASE FCY2-RELATED"/>
    <property type="match status" value="1"/>
</dbReference>
<evidence type="ECO:0000256" key="4">
    <source>
        <dbReference type="ARBA" id="ARBA00022692"/>
    </source>
</evidence>
<proteinExistence type="inferred from homology"/>
<feature type="transmembrane region" description="Helical" evidence="8">
    <location>
        <begin position="428"/>
        <end position="448"/>
    </location>
</feature>
<comment type="similarity">
    <text evidence="2 7">Belongs to the purine-cytosine permease (2.A.39) family.</text>
</comment>
<feature type="transmembrane region" description="Helical" evidence="8">
    <location>
        <begin position="239"/>
        <end position="261"/>
    </location>
</feature>
<keyword evidence="3 7" id="KW-0813">Transport</keyword>
<dbReference type="Pfam" id="PF02133">
    <property type="entry name" value="Transp_cyt_pur"/>
    <property type="match status" value="1"/>
</dbReference>
<dbReference type="AlphaFoldDB" id="A0A511UW18"/>
<keyword evidence="6 7" id="KW-0472">Membrane</keyword>
<keyword evidence="5 8" id="KW-1133">Transmembrane helix</keyword>
<dbReference type="InterPro" id="IPR026030">
    <property type="entry name" value="Pur-cyt_permease_Fcy2/21/22"/>
</dbReference>
<reference evidence="9 10" key="1">
    <citation type="submission" date="2019-07" db="EMBL/GenBank/DDBJ databases">
        <title>Whole genome shotgun sequence of Cerasibacillus quisquiliarum NBRC 102429.</title>
        <authorList>
            <person name="Hosoyama A."/>
            <person name="Uohara A."/>
            <person name="Ohji S."/>
            <person name="Ichikawa N."/>
        </authorList>
    </citation>
    <scope>NUCLEOTIDE SEQUENCE [LARGE SCALE GENOMIC DNA]</scope>
    <source>
        <strain evidence="9 10">NBRC 102429</strain>
    </source>
</reference>
<evidence type="ECO:0000256" key="6">
    <source>
        <dbReference type="ARBA" id="ARBA00023136"/>
    </source>
</evidence>
<evidence type="ECO:0000256" key="8">
    <source>
        <dbReference type="SAM" id="Phobius"/>
    </source>
</evidence>
<evidence type="ECO:0000256" key="7">
    <source>
        <dbReference type="PIRNR" id="PIRNR002744"/>
    </source>
</evidence>
<dbReference type="PIRSF" id="PIRSF002744">
    <property type="entry name" value="Pur-cyt_permease"/>
    <property type="match status" value="1"/>
</dbReference>
<gene>
    <name evidence="9" type="ORF">CQU01_03290</name>
</gene>
<evidence type="ECO:0000256" key="1">
    <source>
        <dbReference type="ARBA" id="ARBA00004141"/>
    </source>
</evidence>
<dbReference type="Proteomes" id="UP000321491">
    <property type="component" value="Unassembled WGS sequence"/>
</dbReference>
<dbReference type="OrthoDB" id="9809167at2"/>
<dbReference type="RefSeq" id="WP_146935003.1">
    <property type="nucleotide sequence ID" value="NZ_BJXW01000004.1"/>
</dbReference>
<organism evidence="9 10">
    <name type="scientific">Cerasibacillus quisquiliarum</name>
    <dbReference type="NCBI Taxonomy" id="227865"/>
    <lineage>
        <taxon>Bacteria</taxon>
        <taxon>Bacillati</taxon>
        <taxon>Bacillota</taxon>
        <taxon>Bacilli</taxon>
        <taxon>Bacillales</taxon>
        <taxon>Bacillaceae</taxon>
        <taxon>Cerasibacillus</taxon>
    </lineage>
</organism>
<name>A0A511UW18_9BACI</name>
<evidence type="ECO:0000256" key="5">
    <source>
        <dbReference type="ARBA" id="ARBA00022989"/>
    </source>
</evidence>